<feature type="coiled-coil region" evidence="1">
    <location>
        <begin position="52"/>
        <end position="90"/>
    </location>
</feature>
<sequence>MEALLSQFALLSSQACQDKNFDPSSIDDLLKLFEIEAYKSWAEMESEQVKEVKQAEVAMQQAEDYLDSVMEDAMDEFTRFEVELERMARDELGDLEKTAESARNMGNLMEKAAAIASTKYMEAALNSATASMKTASKGLSTKKTQNFRLISEIDIPIQTSNGLKFLRQLTFSNATFKGVIKHQFYRAVVLRTLLGTEAWAMSNEQKLRLCKWSVCFTLEFTTSTVCERAYENDWKANNEFYGTSKSSRSGTLLV</sequence>
<dbReference type="OrthoDB" id="992831at2759"/>
<reference evidence="2" key="2">
    <citation type="journal article" date="2023" name="Int. J. Mol. Sci.">
        <title>De Novo Assembly and Annotation of 11 Diverse Shrub Willow (Salix) Genomes Reveals Novel Gene Organization in Sex-Linked Regions.</title>
        <authorList>
            <person name="Hyden B."/>
            <person name="Feng K."/>
            <person name="Yates T.B."/>
            <person name="Jawdy S."/>
            <person name="Cereghino C."/>
            <person name="Smart L.B."/>
            <person name="Muchero W."/>
        </authorList>
    </citation>
    <scope>NUCLEOTIDE SEQUENCE</scope>
    <source>
        <tissue evidence="2">Shoot tip</tissue>
    </source>
</reference>
<protein>
    <submittedName>
        <fullName evidence="2">MATERNAL EFFECT EMBRYO ARREST 9</fullName>
    </submittedName>
</protein>
<accession>A0A9Q0T3W8</accession>
<evidence type="ECO:0000313" key="2">
    <source>
        <dbReference type="EMBL" id="KAJ6700414.1"/>
    </source>
</evidence>
<dbReference type="AlphaFoldDB" id="A0A9Q0T3W8"/>
<dbReference type="Proteomes" id="UP001151532">
    <property type="component" value="Chromosome 6"/>
</dbReference>
<dbReference type="PANTHER" id="PTHR37707">
    <property type="entry name" value="MATERNAL EFFECT EMBRYO ARREST 9"/>
    <property type="match status" value="1"/>
</dbReference>
<keyword evidence="1" id="KW-0175">Coiled coil</keyword>
<comment type="caution">
    <text evidence="2">The sequence shown here is derived from an EMBL/GenBank/DDBJ whole genome shotgun (WGS) entry which is preliminary data.</text>
</comment>
<dbReference type="EMBL" id="JAPFFK010000017">
    <property type="protein sequence ID" value="KAJ6700414.1"/>
    <property type="molecule type" value="Genomic_DNA"/>
</dbReference>
<gene>
    <name evidence="2" type="ORF">OIU79_013450</name>
</gene>
<dbReference type="PANTHER" id="PTHR37707:SF1">
    <property type="entry name" value="MATERNAL EFFECT EMBRYO ARREST 9"/>
    <property type="match status" value="1"/>
</dbReference>
<name>A0A9Q0T3W8_SALPP</name>
<organism evidence="2 3">
    <name type="scientific">Salix purpurea</name>
    <name type="common">Purple osier willow</name>
    <dbReference type="NCBI Taxonomy" id="77065"/>
    <lineage>
        <taxon>Eukaryota</taxon>
        <taxon>Viridiplantae</taxon>
        <taxon>Streptophyta</taxon>
        <taxon>Embryophyta</taxon>
        <taxon>Tracheophyta</taxon>
        <taxon>Spermatophyta</taxon>
        <taxon>Magnoliopsida</taxon>
        <taxon>eudicotyledons</taxon>
        <taxon>Gunneridae</taxon>
        <taxon>Pentapetalae</taxon>
        <taxon>rosids</taxon>
        <taxon>fabids</taxon>
        <taxon>Malpighiales</taxon>
        <taxon>Salicaceae</taxon>
        <taxon>Saliceae</taxon>
        <taxon>Salix</taxon>
    </lineage>
</organism>
<proteinExistence type="predicted"/>
<evidence type="ECO:0000313" key="3">
    <source>
        <dbReference type="Proteomes" id="UP001151532"/>
    </source>
</evidence>
<reference evidence="2" key="1">
    <citation type="submission" date="2022-11" db="EMBL/GenBank/DDBJ databases">
        <authorList>
            <person name="Hyden B.L."/>
            <person name="Feng K."/>
            <person name="Yates T."/>
            <person name="Jawdy S."/>
            <person name="Smart L.B."/>
            <person name="Muchero W."/>
        </authorList>
    </citation>
    <scope>NUCLEOTIDE SEQUENCE</scope>
    <source>
        <tissue evidence="2">Shoot tip</tissue>
    </source>
</reference>
<keyword evidence="3" id="KW-1185">Reference proteome</keyword>
<evidence type="ECO:0000256" key="1">
    <source>
        <dbReference type="SAM" id="Coils"/>
    </source>
</evidence>